<gene>
    <name evidence="3" type="ORF">GCT13_32720</name>
</gene>
<dbReference type="EMBL" id="WHNP01000045">
    <property type="protein sequence ID" value="MPW21510.1"/>
    <property type="molecule type" value="Genomic_DNA"/>
</dbReference>
<proteinExistence type="predicted"/>
<feature type="region of interest" description="Disordered" evidence="1">
    <location>
        <begin position="28"/>
        <end position="75"/>
    </location>
</feature>
<keyword evidence="2" id="KW-0732">Signal</keyword>
<protein>
    <submittedName>
        <fullName evidence="3">Uncharacterized protein</fullName>
    </submittedName>
</protein>
<accession>A0A7X1TJF7</accession>
<evidence type="ECO:0000313" key="4">
    <source>
        <dbReference type="Proteomes" id="UP000484381"/>
    </source>
</evidence>
<reference evidence="3 4" key="1">
    <citation type="submission" date="2019-10" db="EMBL/GenBank/DDBJ databases">
        <title>Paraburkholderia sp. isolated from nodules of Mimosa pudica from Brazilian Atlantic Forest soils.</title>
        <authorList>
            <person name="Paulitsch F."/>
            <person name="Hungria M."/>
            <person name="Dall'Agnol R."/>
        </authorList>
    </citation>
    <scope>NUCLEOTIDE SEQUENCE [LARGE SCALE GENOMIC DNA]</scope>
    <source>
        <strain evidence="3 4">CNPSo 3157</strain>
    </source>
</reference>
<feature type="compositionally biased region" description="Basic residues" evidence="1">
    <location>
        <begin position="54"/>
        <end position="67"/>
    </location>
</feature>
<comment type="caution">
    <text evidence="3">The sequence shown here is derived from an EMBL/GenBank/DDBJ whole genome shotgun (WGS) entry which is preliminary data.</text>
</comment>
<feature type="signal peptide" evidence="2">
    <location>
        <begin position="1"/>
        <end position="20"/>
    </location>
</feature>
<sequence>MKLSKCLSLVALLLSAASHAQTSQTFYFGEGQGAPQRGRVTSSPPLAGAEPSRRQQHHHHHTTRHSPHQNQYSRP</sequence>
<evidence type="ECO:0000256" key="1">
    <source>
        <dbReference type="SAM" id="MobiDB-lite"/>
    </source>
</evidence>
<dbReference type="RefSeq" id="WP_152765300.1">
    <property type="nucleotide sequence ID" value="NZ_WHNP01000045.1"/>
</dbReference>
<keyword evidence="4" id="KW-1185">Reference proteome</keyword>
<evidence type="ECO:0000256" key="2">
    <source>
        <dbReference type="SAM" id="SignalP"/>
    </source>
</evidence>
<name>A0A7X1TJF7_9BURK</name>
<evidence type="ECO:0000313" key="3">
    <source>
        <dbReference type="EMBL" id="MPW21510.1"/>
    </source>
</evidence>
<feature type="chain" id="PRO_5031312041" evidence="2">
    <location>
        <begin position="21"/>
        <end position="75"/>
    </location>
</feature>
<dbReference type="AlphaFoldDB" id="A0A7X1TJF7"/>
<organism evidence="3 4">
    <name type="scientific">Paraburkholderia franconis</name>
    <dbReference type="NCBI Taxonomy" id="2654983"/>
    <lineage>
        <taxon>Bacteria</taxon>
        <taxon>Pseudomonadati</taxon>
        <taxon>Pseudomonadota</taxon>
        <taxon>Betaproteobacteria</taxon>
        <taxon>Burkholderiales</taxon>
        <taxon>Burkholderiaceae</taxon>
        <taxon>Paraburkholderia</taxon>
    </lineage>
</organism>
<dbReference type="Proteomes" id="UP000484381">
    <property type="component" value="Unassembled WGS sequence"/>
</dbReference>